<evidence type="ECO:0000313" key="5">
    <source>
        <dbReference type="Proteomes" id="UP000295554"/>
    </source>
</evidence>
<dbReference type="AlphaFoldDB" id="A0A4R5LRX8"/>
<organism evidence="4 5">
    <name type="scientific">Seongchinamella unica</name>
    <dbReference type="NCBI Taxonomy" id="2547392"/>
    <lineage>
        <taxon>Bacteria</taxon>
        <taxon>Pseudomonadati</taxon>
        <taxon>Pseudomonadota</taxon>
        <taxon>Gammaproteobacteria</taxon>
        <taxon>Cellvibrionales</taxon>
        <taxon>Halieaceae</taxon>
        <taxon>Seongchinamella</taxon>
    </lineage>
</organism>
<comment type="caution">
    <text evidence="4">The sequence shown here is derived from an EMBL/GenBank/DDBJ whole genome shotgun (WGS) entry which is preliminary data.</text>
</comment>
<protein>
    <submittedName>
        <fullName evidence="4">NAD(P)-dependent oxidoreductase</fullName>
    </submittedName>
</protein>
<keyword evidence="5" id="KW-1185">Reference proteome</keyword>
<dbReference type="Pfam" id="PF01370">
    <property type="entry name" value="Epimerase"/>
    <property type="match status" value="1"/>
</dbReference>
<feature type="domain" description="NAD-dependent epimerase/dehydratase" evidence="3">
    <location>
        <begin position="13"/>
        <end position="227"/>
    </location>
</feature>
<accession>A0A4R5LRX8</accession>
<dbReference type="InterPro" id="IPR001509">
    <property type="entry name" value="Epimerase_deHydtase"/>
</dbReference>
<evidence type="ECO:0000313" key="4">
    <source>
        <dbReference type="EMBL" id="TDG13655.1"/>
    </source>
</evidence>
<comment type="pathway">
    <text evidence="1">Bacterial outer membrane biogenesis; LPS O-antigen biosynthesis.</text>
</comment>
<dbReference type="OrthoDB" id="5735947at2"/>
<dbReference type="EMBL" id="SMSE01000002">
    <property type="protein sequence ID" value="TDG13655.1"/>
    <property type="molecule type" value="Genomic_DNA"/>
</dbReference>
<evidence type="ECO:0000256" key="2">
    <source>
        <dbReference type="ARBA" id="ARBA00007637"/>
    </source>
</evidence>
<sequence length="310" mass="34186">MPVQPVDLTGRKILITGPTGQVALPVVAHYAAIADVYALARFSKAEDREKVERLGATAIQADLARPETLAGIPDDIDYVLNFAVVKTGDFDYDLAANAEGVGHLMQRCASASSFLHFSSTAVYEYAGHEPRDETSPLGDNHRVMFPTYSISKIAAETVCRFVAHSQGIPTTIARLSVPYGDNGGWMYFHLLMMQQGIPIELHPEKPNYYNPLHVNDYIEKIPYLLAAASPDVTTVNFGGSQQVSIEQWCAYLSELTGLEPVFAENPRSFGSLAIDTGKMHRLIGPTRVDWREGIRSQVEHLAPELLQDKR</sequence>
<gene>
    <name evidence="4" type="ORF">E2F43_09030</name>
</gene>
<dbReference type="SUPFAM" id="SSF51735">
    <property type="entry name" value="NAD(P)-binding Rossmann-fold domains"/>
    <property type="match status" value="1"/>
</dbReference>
<evidence type="ECO:0000256" key="1">
    <source>
        <dbReference type="ARBA" id="ARBA00005125"/>
    </source>
</evidence>
<proteinExistence type="inferred from homology"/>
<dbReference type="Proteomes" id="UP000295554">
    <property type="component" value="Unassembled WGS sequence"/>
</dbReference>
<dbReference type="Gene3D" id="3.40.50.720">
    <property type="entry name" value="NAD(P)-binding Rossmann-like Domain"/>
    <property type="match status" value="1"/>
</dbReference>
<dbReference type="RefSeq" id="WP_133211837.1">
    <property type="nucleotide sequence ID" value="NZ_SMSE01000002.1"/>
</dbReference>
<dbReference type="InterPro" id="IPR036291">
    <property type="entry name" value="NAD(P)-bd_dom_sf"/>
</dbReference>
<evidence type="ECO:0000259" key="3">
    <source>
        <dbReference type="Pfam" id="PF01370"/>
    </source>
</evidence>
<comment type="similarity">
    <text evidence="2">Belongs to the NAD(P)-dependent epimerase/dehydratase family.</text>
</comment>
<dbReference type="PANTHER" id="PTHR43000">
    <property type="entry name" value="DTDP-D-GLUCOSE 4,6-DEHYDRATASE-RELATED"/>
    <property type="match status" value="1"/>
</dbReference>
<name>A0A4R5LRX8_9GAMM</name>
<reference evidence="4 5" key="1">
    <citation type="submission" date="2019-03" db="EMBL/GenBank/DDBJ databases">
        <title>Seongchinamella monodicae gen. nov., sp. nov., a novel member of the Gammaproteobacteria isolated from a tidal mudflat of beach.</title>
        <authorList>
            <person name="Yang H.G."/>
            <person name="Kang J.W."/>
            <person name="Lee S.D."/>
        </authorList>
    </citation>
    <scope>NUCLEOTIDE SEQUENCE [LARGE SCALE GENOMIC DNA]</scope>
    <source>
        <strain evidence="4 5">GH4-78</strain>
    </source>
</reference>